<name>A0A3B0YH80_9ZZZZ</name>
<dbReference type="SUPFAM" id="SSF55781">
    <property type="entry name" value="GAF domain-like"/>
    <property type="match status" value="1"/>
</dbReference>
<accession>A0A3B0YH80</accession>
<evidence type="ECO:0008006" key="2">
    <source>
        <dbReference type="Google" id="ProtNLM"/>
    </source>
</evidence>
<sequence>MTSQANAKPAVQEPDDAQVARYLANHPEFFENQAELIAGLRLSHVSGTAVSLIERQVQVLRDQNEGLKARLLELVDVARDNDRLSDRVHRMTLDLLATDNPASLTDTLEDQLRNEFNADAVSLFLTDVDDELQRECGVVKLETDDALKALFRPVFNEGKPQCGRLGADQFAFLFKEQAQAIESAAVIPLGHHAQAGLLAIGSREANRFNNDMGTLFLSHLGELLLALLKQKGLG</sequence>
<proteinExistence type="predicted"/>
<dbReference type="EMBL" id="UOFN01000017">
    <property type="protein sequence ID" value="VAW73529.1"/>
    <property type="molecule type" value="Genomic_DNA"/>
</dbReference>
<evidence type="ECO:0000313" key="1">
    <source>
        <dbReference type="EMBL" id="VAW73529.1"/>
    </source>
</evidence>
<dbReference type="InterPro" id="IPR029016">
    <property type="entry name" value="GAF-like_dom_sf"/>
</dbReference>
<dbReference type="PANTHER" id="PTHR38765:SF1">
    <property type="entry name" value="DUF484 DOMAIN-CONTAINING PROTEIN"/>
    <property type="match status" value="1"/>
</dbReference>
<dbReference type="Gene3D" id="3.30.450.40">
    <property type="match status" value="1"/>
</dbReference>
<dbReference type="PANTHER" id="PTHR38765">
    <property type="entry name" value="DUF484 DOMAIN-CONTAINING PROTEIN"/>
    <property type="match status" value="1"/>
</dbReference>
<dbReference type="AlphaFoldDB" id="A0A3B0YH80"/>
<dbReference type="InterPro" id="IPR007435">
    <property type="entry name" value="DUF484"/>
</dbReference>
<reference evidence="1" key="1">
    <citation type="submission" date="2018-06" db="EMBL/GenBank/DDBJ databases">
        <authorList>
            <person name="Zhirakovskaya E."/>
        </authorList>
    </citation>
    <scope>NUCLEOTIDE SEQUENCE</scope>
</reference>
<gene>
    <name evidence="1" type="ORF">MNBD_GAMMA15-359</name>
</gene>
<protein>
    <recommendedName>
        <fullName evidence="2">DUF484 domain-containing protein</fullName>
    </recommendedName>
</protein>
<dbReference type="Pfam" id="PF04340">
    <property type="entry name" value="DUF484"/>
    <property type="match status" value="1"/>
</dbReference>
<organism evidence="1">
    <name type="scientific">hydrothermal vent metagenome</name>
    <dbReference type="NCBI Taxonomy" id="652676"/>
    <lineage>
        <taxon>unclassified sequences</taxon>
        <taxon>metagenomes</taxon>
        <taxon>ecological metagenomes</taxon>
    </lineage>
</organism>